<gene>
    <name evidence="2" type="ORF">G0Q07_14665</name>
</gene>
<evidence type="ECO:0000259" key="1">
    <source>
        <dbReference type="Pfam" id="PF12392"/>
    </source>
</evidence>
<organism evidence="2 3">
    <name type="scientific">Draconibacterium halophilum</name>
    <dbReference type="NCBI Taxonomy" id="2706887"/>
    <lineage>
        <taxon>Bacteria</taxon>
        <taxon>Pseudomonadati</taxon>
        <taxon>Bacteroidota</taxon>
        <taxon>Bacteroidia</taxon>
        <taxon>Marinilabiliales</taxon>
        <taxon>Prolixibacteraceae</taxon>
        <taxon>Draconibacterium</taxon>
    </lineage>
</organism>
<dbReference type="Proteomes" id="UP000474630">
    <property type="component" value="Chromosome"/>
</dbReference>
<proteinExistence type="predicted"/>
<dbReference type="Pfam" id="PF01136">
    <property type="entry name" value="Peptidase_U32"/>
    <property type="match status" value="2"/>
</dbReference>
<accession>A0A6C0RGT6</accession>
<dbReference type="RefSeq" id="WP_163347457.1">
    <property type="nucleotide sequence ID" value="NZ_CP048409.1"/>
</dbReference>
<sequence length="742" mass="83422">MRRKIELLAPGGDVDSVKAAIIAGADAVYCGLEKFNARNRSENISFENLQGIIRLAHKHNCEVFLTLNIIIVESEIAAFVSLLNKLINTGVDGVIIQDLGMFDLINKSFKSLKIHASTQLTTHNKGQVLFLQKLGATRVNLSRELAISEIKELAAVGAENNVLTEVFVHGSYCISFSGICYMSSVQGGKSGNRGQCSQPCRDKYLTTANGNNFPLNLKDNSAYFNLKELHDAGVASLKIEGRIKGFEYVYTIVDSWRKQIQSFLENGLLLDDDSELYRVFNRDFSNGYLKGKIGKDMFIDDPMSYSSKRLEEVNDYSFSDKLKLYDEKADTRAKIKQEIDQLSIGKIPLKITVSGKAGELLRIEVEKPDALFAVSSEVNLAENGVEALTEKMVLKRLKAINETEYFIEHLNIDGISGDMYIPFKELTALKKKLLVTLNDSKEMYAPVAVPVFKKQEKIEKEPTLSVLISSKEDVALCEQSNAVFYFQLPNGVKNSFNELVDLFRENEKLIPWFPEVLIGDDYDAAVEFLETIPSEFIVTNNTGIAYAAYKSGIRWIAGPFLNTVNSFSLLSLKENFNCAGAFISNELSRTQIRSIKKPDDFDLFYSIYHPVVLMTSRQCLFQQVTGCAKNMLDKSCIQHCEKSASIKNLKDAAFFIEKSAGNLHRVYNETNFLNTQIVRDIPNFFSGFLIDLSDIKTRTETEVSKSKLIALFEEPIKENPEAKTKLKDLIHYTNNKQYLKGI</sequence>
<dbReference type="EMBL" id="CP048409">
    <property type="protein sequence ID" value="QIA08885.1"/>
    <property type="molecule type" value="Genomic_DNA"/>
</dbReference>
<dbReference type="InterPro" id="IPR020988">
    <property type="entry name" value="Pept_U32_collagenase"/>
</dbReference>
<evidence type="ECO:0000313" key="2">
    <source>
        <dbReference type="EMBL" id="QIA08885.1"/>
    </source>
</evidence>
<keyword evidence="3" id="KW-1185">Reference proteome</keyword>
<dbReference type="AlphaFoldDB" id="A0A6C0RGT6"/>
<dbReference type="PANTHER" id="PTHR30217:SF10">
    <property type="entry name" value="23S RRNA 5-HYDROXYCYTIDINE C2501 SYNTHASE"/>
    <property type="match status" value="1"/>
</dbReference>
<dbReference type="PANTHER" id="PTHR30217">
    <property type="entry name" value="PEPTIDASE U32 FAMILY"/>
    <property type="match status" value="1"/>
</dbReference>
<protein>
    <submittedName>
        <fullName evidence="2">U32 family peptidase</fullName>
    </submittedName>
</protein>
<evidence type="ECO:0000313" key="3">
    <source>
        <dbReference type="Proteomes" id="UP000474630"/>
    </source>
</evidence>
<name>A0A6C0RGT6_9BACT</name>
<dbReference type="KEGG" id="drc:G0Q07_14665"/>
<dbReference type="Pfam" id="PF12392">
    <property type="entry name" value="DUF3656"/>
    <property type="match status" value="1"/>
</dbReference>
<reference evidence="2 3" key="1">
    <citation type="submission" date="2020-02" db="EMBL/GenBank/DDBJ databases">
        <title>Genome sequencing for Draconibacterium sp. strain M1.</title>
        <authorList>
            <person name="Park S.-J."/>
        </authorList>
    </citation>
    <scope>NUCLEOTIDE SEQUENCE [LARGE SCALE GENOMIC DNA]</scope>
    <source>
        <strain evidence="2 3">M1</strain>
    </source>
</reference>
<feature type="domain" description="Peptidase U32 collagenase" evidence="1">
    <location>
        <begin position="333"/>
        <end position="439"/>
    </location>
</feature>
<dbReference type="InterPro" id="IPR051454">
    <property type="entry name" value="RNA/ubiquinone_mod_enzymes"/>
</dbReference>
<dbReference type="InterPro" id="IPR001539">
    <property type="entry name" value="Peptidase_U32"/>
</dbReference>